<dbReference type="RefSeq" id="WP_007692735.1">
    <property type="nucleotide sequence ID" value="NZ_AJRK01000357.1"/>
</dbReference>
<dbReference type="PROSITE" id="PS51012">
    <property type="entry name" value="ABC_TM2"/>
    <property type="match status" value="1"/>
</dbReference>
<evidence type="ECO:0000259" key="6">
    <source>
        <dbReference type="PROSITE" id="PS51012"/>
    </source>
</evidence>
<evidence type="ECO:0000256" key="1">
    <source>
        <dbReference type="ARBA" id="ARBA00004141"/>
    </source>
</evidence>
<dbReference type="InterPro" id="IPR000412">
    <property type="entry name" value="ABC_2_transport"/>
</dbReference>
<dbReference type="OrthoDB" id="214500at2157"/>
<evidence type="ECO:0000256" key="5">
    <source>
        <dbReference type="SAM" id="Phobius"/>
    </source>
</evidence>
<keyword evidence="8" id="KW-1185">Reference proteome</keyword>
<dbReference type="PANTHER" id="PTHR43027:SF2">
    <property type="entry name" value="TRANSPORT PERMEASE PROTEIN"/>
    <property type="match status" value="1"/>
</dbReference>
<dbReference type="PANTHER" id="PTHR43027">
    <property type="entry name" value="DOXORUBICIN RESISTANCE ABC TRANSPORTER PERMEASE PROTEIN DRRC-RELATED"/>
    <property type="match status" value="1"/>
</dbReference>
<dbReference type="GO" id="GO:0043190">
    <property type="term" value="C:ATP-binding cassette (ABC) transporter complex"/>
    <property type="evidence" value="ECO:0007669"/>
    <property type="project" value="InterPro"/>
</dbReference>
<dbReference type="GO" id="GO:0140359">
    <property type="term" value="F:ABC-type transporter activity"/>
    <property type="evidence" value="ECO:0007669"/>
    <property type="project" value="InterPro"/>
</dbReference>
<dbReference type="InterPro" id="IPR047817">
    <property type="entry name" value="ABC2_TM_bact-type"/>
</dbReference>
<dbReference type="AlphaFoldDB" id="M0M300"/>
<dbReference type="EMBL" id="AOMB01000023">
    <property type="protein sequence ID" value="EMA38780.1"/>
    <property type="molecule type" value="Genomic_DNA"/>
</dbReference>
<dbReference type="InterPro" id="IPR013525">
    <property type="entry name" value="ABC2_TM"/>
</dbReference>
<accession>M0M300</accession>
<comment type="caution">
    <text evidence="7">The sequence shown here is derived from an EMBL/GenBank/DDBJ whole genome shotgun (WGS) entry which is preliminary data.</text>
</comment>
<sequence>MNARSYRKLVEAHAKRLAREPMTLFFTLAFPLLFLLLIGTVFDAGAGGAAGGAGGGRGAADAYAYGIDQLVPALVGLVLGSIALTTIPVSTASDREQGVLRRFKASPMPAWRWVATEVTTYFVVALLGVLLLVVGGLVVYDVRFSGSWVAVFAGFSLSALSFIAFGYLVASLSPTPRVASVVGQVLYMPMLFLSGAVMPLSALPDWLHAVAEVFPMTHVVRVMQALWFGRGWPVESVAVLLGVLVVGGGLSARLFRWE</sequence>
<dbReference type="Proteomes" id="UP000011566">
    <property type="component" value="Unassembled WGS sequence"/>
</dbReference>
<keyword evidence="3 5" id="KW-1133">Transmembrane helix</keyword>
<keyword evidence="4 5" id="KW-0472">Membrane</keyword>
<dbReference type="PIRSF" id="PIRSF006648">
    <property type="entry name" value="DrrB"/>
    <property type="match status" value="1"/>
</dbReference>
<feature type="transmembrane region" description="Helical" evidence="5">
    <location>
        <begin position="181"/>
        <end position="202"/>
    </location>
</feature>
<dbReference type="PATRIC" id="fig|1132509.6.peg.1847"/>
<name>M0M300_9EURY</name>
<evidence type="ECO:0000256" key="2">
    <source>
        <dbReference type="ARBA" id="ARBA00022692"/>
    </source>
</evidence>
<keyword evidence="2 5" id="KW-0812">Transmembrane</keyword>
<evidence type="ECO:0000256" key="4">
    <source>
        <dbReference type="ARBA" id="ARBA00023136"/>
    </source>
</evidence>
<dbReference type="eggNOG" id="arCOG01463">
    <property type="taxonomic scope" value="Archaea"/>
</dbReference>
<proteinExistence type="predicted"/>
<dbReference type="Pfam" id="PF01061">
    <property type="entry name" value="ABC2_membrane"/>
    <property type="match status" value="1"/>
</dbReference>
<evidence type="ECO:0000313" key="8">
    <source>
        <dbReference type="Proteomes" id="UP000011566"/>
    </source>
</evidence>
<dbReference type="InterPro" id="IPR052902">
    <property type="entry name" value="ABC-2_transporter"/>
</dbReference>
<protein>
    <submittedName>
        <fullName evidence="7">ABC-2 type transport system integral membrane protein</fullName>
    </submittedName>
</protein>
<comment type="subcellular location">
    <subcellularLocation>
        <location evidence="1">Membrane</location>
        <topology evidence="1">Multi-pass membrane protein</topology>
    </subcellularLocation>
</comment>
<feature type="domain" description="ABC transmembrane type-2" evidence="6">
    <location>
        <begin position="22"/>
        <end position="258"/>
    </location>
</feature>
<gene>
    <name evidence="7" type="ORF">C447_08158</name>
</gene>
<evidence type="ECO:0000313" key="7">
    <source>
        <dbReference type="EMBL" id="EMA38780.1"/>
    </source>
</evidence>
<feature type="transmembrane region" description="Helical" evidence="5">
    <location>
        <begin position="113"/>
        <end position="140"/>
    </location>
</feature>
<reference evidence="7 8" key="1">
    <citation type="journal article" date="2014" name="PLoS Genet.">
        <title>Phylogenetically driven sequencing of extremely halophilic archaea reveals strategies for static and dynamic osmo-response.</title>
        <authorList>
            <person name="Becker E.A."/>
            <person name="Seitzer P.M."/>
            <person name="Tritt A."/>
            <person name="Larsen D."/>
            <person name="Krusor M."/>
            <person name="Yao A.I."/>
            <person name="Wu D."/>
            <person name="Madern D."/>
            <person name="Eisen J.A."/>
            <person name="Darling A.E."/>
            <person name="Facciotti M.T."/>
        </authorList>
    </citation>
    <scope>NUCLEOTIDE SEQUENCE [LARGE SCALE GENOMIC DNA]</scope>
    <source>
        <strain evidence="7 8">100A6</strain>
    </source>
</reference>
<feature type="transmembrane region" description="Helical" evidence="5">
    <location>
        <begin position="236"/>
        <end position="255"/>
    </location>
</feature>
<feature type="transmembrane region" description="Helical" evidence="5">
    <location>
        <begin position="70"/>
        <end position="92"/>
    </location>
</feature>
<evidence type="ECO:0000256" key="3">
    <source>
        <dbReference type="ARBA" id="ARBA00022989"/>
    </source>
</evidence>
<feature type="transmembrane region" description="Helical" evidence="5">
    <location>
        <begin position="146"/>
        <end position="169"/>
    </location>
</feature>
<organism evidence="7 8">
    <name type="scientific">Halococcus hamelinensis 100A6</name>
    <dbReference type="NCBI Taxonomy" id="1132509"/>
    <lineage>
        <taxon>Archaea</taxon>
        <taxon>Methanobacteriati</taxon>
        <taxon>Methanobacteriota</taxon>
        <taxon>Stenosarchaea group</taxon>
        <taxon>Halobacteria</taxon>
        <taxon>Halobacteriales</taxon>
        <taxon>Halococcaceae</taxon>
        <taxon>Halococcus</taxon>
    </lineage>
</organism>